<organism evidence="3 4">
    <name type="scientific">Falsiroseomonas frigidaquae</name>
    <dbReference type="NCBI Taxonomy" id="487318"/>
    <lineage>
        <taxon>Bacteria</taxon>
        <taxon>Pseudomonadati</taxon>
        <taxon>Pseudomonadota</taxon>
        <taxon>Alphaproteobacteria</taxon>
        <taxon>Acetobacterales</taxon>
        <taxon>Roseomonadaceae</taxon>
        <taxon>Falsiroseomonas</taxon>
    </lineage>
</organism>
<proteinExistence type="inferred from homology"/>
<dbReference type="Pfam" id="PF03401">
    <property type="entry name" value="TctC"/>
    <property type="match status" value="1"/>
</dbReference>
<dbReference type="InterPro" id="IPR006311">
    <property type="entry name" value="TAT_signal"/>
</dbReference>
<evidence type="ECO:0000313" key="3">
    <source>
        <dbReference type="EMBL" id="NKE48197.1"/>
    </source>
</evidence>
<dbReference type="PANTHER" id="PTHR42928">
    <property type="entry name" value="TRICARBOXYLATE-BINDING PROTEIN"/>
    <property type="match status" value="1"/>
</dbReference>
<feature type="chain" id="PRO_5047111442" evidence="2">
    <location>
        <begin position="23"/>
        <end position="329"/>
    </location>
</feature>
<dbReference type="PANTHER" id="PTHR42928:SF5">
    <property type="entry name" value="BLR1237 PROTEIN"/>
    <property type="match status" value="1"/>
</dbReference>
<dbReference type="Gene3D" id="3.40.190.10">
    <property type="entry name" value="Periplasmic binding protein-like II"/>
    <property type="match status" value="1"/>
</dbReference>
<name>A0ABX1F751_9PROT</name>
<reference evidence="3 4" key="1">
    <citation type="submission" date="2020-03" db="EMBL/GenBank/DDBJ databases">
        <title>Roseomonas selenitidurans sp. nov. isolated from soil.</title>
        <authorList>
            <person name="Liu H."/>
        </authorList>
    </citation>
    <scope>NUCLEOTIDE SEQUENCE [LARGE SCALE GENOMIC DNA]</scope>
    <source>
        <strain evidence="3 4">JCM 15073</strain>
    </source>
</reference>
<dbReference type="CDD" id="cd07012">
    <property type="entry name" value="PBP2_Bug_TTT"/>
    <property type="match status" value="1"/>
</dbReference>
<evidence type="ECO:0000256" key="1">
    <source>
        <dbReference type="ARBA" id="ARBA00006987"/>
    </source>
</evidence>
<protein>
    <submittedName>
        <fullName evidence="3">Tripartite tricarboxylate transporter substrate binding protein</fullName>
    </submittedName>
</protein>
<dbReference type="Proteomes" id="UP000765160">
    <property type="component" value="Unassembled WGS sequence"/>
</dbReference>
<sequence>MIKASRRRLLGLGASLAGGALAAPRLARAQDGWPGDRPIQIIVPFPPGGGTDINLRAITAHFQRHLPGSRFVIVNRGGAGGEIGYTAMASAAPDGLTLGTVITPSLQTITIERQPRYKLEDFAFLGTIVEDPGGLHVAANSPLRSVADLVAHAKANPGAVAVGTAGIGSDDHLLMIGLARAADIRLNHIPYAGQAPTVTALLAGHIQVASMNMGESVALIQEGQIRPLASAGPRRFGMTPNVPTFREAGYALDTGVVRSLVVPAATPDSIRRRLEQTIAATMRDPAWIAEAQRLYIPLQYRSAEETRAIVFREAASLRQLWQQQPWRDA</sequence>
<feature type="signal peptide" evidence="2">
    <location>
        <begin position="1"/>
        <end position="22"/>
    </location>
</feature>
<evidence type="ECO:0000256" key="2">
    <source>
        <dbReference type="SAM" id="SignalP"/>
    </source>
</evidence>
<evidence type="ECO:0000313" key="4">
    <source>
        <dbReference type="Proteomes" id="UP000765160"/>
    </source>
</evidence>
<keyword evidence="2" id="KW-0732">Signal</keyword>
<dbReference type="PIRSF" id="PIRSF017082">
    <property type="entry name" value="YflP"/>
    <property type="match status" value="1"/>
</dbReference>
<dbReference type="SUPFAM" id="SSF53850">
    <property type="entry name" value="Periplasmic binding protein-like II"/>
    <property type="match status" value="1"/>
</dbReference>
<accession>A0ABX1F751</accession>
<comment type="similarity">
    <text evidence="1">Belongs to the UPF0065 (bug) family.</text>
</comment>
<gene>
    <name evidence="3" type="ORF">HB662_25695</name>
</gene>
<dbReference type="Gene3D" id="3.40.190.150">
    <property type="entry name" value="Bordetella uptake gene, domain 1"/>
    <property type="match status" value="1"/>
</dbReference>
<dbReference type="InterPro" id="IPR005064">
    <property type="entry name" value="BUG"/>
</dbReference>
<keyword evidence="4" id="KW-1185">Reference proteome</keyword>
<comment type="caution">
    <text evidence="3">The sequence shown here is derived from an EMBL/GenBank/DDBJ whole genome shotgun (WGS) entry which is preliminary data.</text>
</comment>
<dbReference type="RefSeq" id="WP_168054328.1">
    <property type="nucleotide sequence ID" value="NZ_JAATJR010000008.1"/>
</dbReference>
<dbReference type="InterPro" id="IPR042100">
    <property type="entry name" value="Bug_dom1"/>
</dbReference>
<dbReference type="PROSITE" id="PS51318">
    <property type="entry name" value="TAT"/>
    <property type="match status" value="1"/>
</dbReference>
<dbReference type="EMBL" id="JAAVTX010000008">
    <property type="protein sequence ID" value="NKE48197.1"/>
    <property type="molecule type" value="Genomic_DNA"/>
</dbReference>